<reference evidence="4" key="1">
    <citation type="submission" date="2023-06" db="EMBL/GenBank/DDBJ databases">
        <authorList>
            <person name="Noh H."/>
        </authorList>
    </citation>
    <scope>NUCLEOTIDE SEQUENCE</scope>
    <source>
        <strain evidence="4">DUCC20226</strain>
    </source>
</reference>
<dbReference type="InterPro" id="IPR036514">
    <property type="entry name" value="SGNH_hydro_sf"/>
</dbReference>
<protein>
    <recommendedName>
        <fullName evidence="3">CBM1 domain-containing protein</fullName>
    </recommendedName>
</protein>
<dbReference type="PANTHER" id="PTHR45642:SF139">
    <property type="entry name" value="SGNH HYDROLASE-TYPE ESTERASE DOMAIN-CONTAINING PROTEIN"/>
    <property type="match status" value="1"/>
</dbReference>
<dbReference type="InterPro" id="IPR050592">
    <property type="entry name" value="GDSL_lipolytic_enzyme"/>
</dbReference>
<dbReference type="PANTHER" id="PTHR45642">
    <property type="entry name" value="GDSL ESTERASE/LIPASE EXL3"/>
    <property type="match status" value="1"/>
</dbReference>
<evidence type="ECO:0000256" key="2">
    <source>
        <dbReference type="SAM" id="SignalP"/>
    </source>
</evidence>
<dbReference type="Proteomes" id="UP001265746">
    <property type="component" value="Unassembled WGS sequence"/>
</dbReference>
<feature type="domain" description="CBM1" evidence="3">
    <location>
        <begin position="18"/>
        <end position="54"/>
    </location>
</feature>
<dbReference type="SMART" id="SM00236">
    <property type="entry name" value="fCBD"/>
    <property type="match status" value="1"/>
</dbReference>
<dbReference type="EMBL" id="JAUJFL010000003">
    <property type="protein sequence ID" value="KAK2606854.1"/>
    <property type="molecule type" value="Genomic_DNA"/>
</dbReference>
<dbReference type="CDD" id="cd01846">
    <property type="entry name" value="fatty_acyltransferase_like"/>
    <property type="match status" value="1"/>
</dbReference>
<dbReference type="Gene3D" id="3.40.50.1110">
    <property type="entry name" value="SGNH hydrolase"/>
    <property type="match status" value="1"/>
</dbReference>
<dbReference type="InterPro" id="IPR000254">
    <property type="entry name" value="CBD"/>
</dbReference>
<dbReference type="Pfam" id="PF00734">
    <property type="entry name" value="CBM_1"/>
    <property type="match status" value="1"/>
</dbReference>
<evidence type="ECO:0000313" key="4">
    <source>
        <dbReference type="EMBL" id="KAK2606854.1"/>
    </source>
</evidence>
<accession>A0AAD9SE91</accession>
<name>A0AAD9SE91_PHOAM</name>
<gene>
    <name evidence="4" type="ORF">N8I77_005578</name>
</gene>
<keyword evidence="5" id="KW-1185">Reference proteome</keyword>
<dbReference type="GO" id="GO:0016788">
    <property type="term" value="F:hydrolase activity, acting on ester bonds"/>
    <property type="evidence" value="ECO:0007669"/>
    <property type="project" value="InterPro"/>
</dbReference>
<evidence type="ECO:0000259" key="3">
    <source>
        <dbReference type="PROSITE" id="PS51164"/>
    </source>
</evidence>
<keyword evidence="1 2" id="KW-0732">Signal</keyword>
<dbReference type="GO" id="GO:0005576">
    <property type="term" value="C:extracellular region"/>
    <property type="evidence" value="ECO:0007669"/>
    <property type="project" value="InterPro"/>
</dbReference>
<dbReference type="GO" id="GO:0005975">
    <property type="term" value="P:carbohydrate metabolic process"/>
    <property type="evidence" value="ECO:0007669"/>
    <property type="project" value="InterPro"/>
</dbReference>
<evidence type="ECO:0000313" key="5">
    <source>
        <dbReference type="Proteomes" id="UP001265746"/>
    </source>
</evidence>
<dbReference type="SUPFAM" id="SSF57180">
    <property type="entry name" value="Cellulose-binding domain"/>
    <property type="match status" value="1"/>
</dbReference>
<organism evidence="4 5">
    <name type="scientific">Phomopsis amygdali</name>
    <name type="common">Fusicoccum amygdali</name>
    <dbReference type="NCBI Taxonomy" id="1214568"/>
    <lineage>
        <taxon>Eukaryota</taxon>
        <taxon>Fungi</taxon>
        <taxon>Dikarya</taxon>
        <taxon>Ascomycota</taxon>
        <taxon>Pezizomycotina</taxon>
        <taxon>Sordariomycetes</taxon>
        <taxon>Sordariomycetidae</taxon>
        <taxon>Diaporthales</taxon>
        <taxon>Diaporthaceae</taxon>
        <taxon>Diaporthe</taxon>
    </lineage>
</organism>
<feature type="signal peptide" evidence="2">
    <location>
        <begin position="1"/>
        <end position="17"/>
    </location>
</feature>
<dbReference type="PROSITE" id="PS00562">
    <property type="entry name" value="CBM1_1"/>
    <property type="match status" value="1"/>
</dbReference>
<dbReference type="PROSITE" id="PS51164">
    <property type="entry name" value="CBM1_2"/>
    <property type="match status" value="1"/>
</dbReference>
<dbReference type="SUPFAM" id="SSF52266">
    <property type="entry name" value="SGNH hydrolase"/>
    <property type="match status" value="1"/>
</dbReference>
<dbReference type="GO" id="GO:0030248">
    <property type="term" value="F:cellulose binding"/>
    <property type="evidence" value="ECO:0007669"/>
    <property type="project" value="InterPro"/>
</dbReference>
<feature type="chain" id="PRO_5042230006" description="CBM1 domain-containing protein" evidence="2">
    <location>
        <begin position="18"/>
        <end position="365"/>
    </location>
</feature>
<dbReference type="InterPro" id="IPR001087">
    <property type="entry name" value="GDSL"/>
</dbReference>
<dbReference type="AlphaFoldDB" id="A0AAD9SE91"/>
<comment type="caution">
    <text evidence="4">The sequence shown here is derived from an EMBL/GenBank/DDBJ whole genome shotgun (WGS) entry which is preliminary data.</text>
</comment>
<evidence type="ECO:0000256" key="1">
    <source>
        <dbReference type="ARBA" id="ARBA00022729"/>
    </source>
</evidence>
<dbReference type="InterPro" id="IPR035971">
    <property type="entry name" value="CBD_sf"/>
</dbReference>
<dbReference type="Pfam" id="PF00657">
    <property type="entry name" value="Lipase_GDSL"/>
    <property type="match status" value="1"/>
</dbReference>
<sequence>MAFKLFWLASLLTAVTAADVPVYGQCGGTGYTGSTTCVQGSVCTSYNSYYSQCVPGTSSAAVSSTTSKVSTTTSSIKTVTTSTAAPSSAPSGTQYMITLTSGDSYSQTGFDINGTKPSASNPIGNPALPGYTASGGLNWVGMLASQLKVSNLLAYNFAYGGATTDSSLVTPYDPSVKSFVDQVGEFSSSLASHPSYAPWTAANTLVGVWIGVNDVGNTYWLSNVDDVTKAVIARYFEQLQIIYNAGARNFFLLSVPPIQYTPMMLQQSSSARDSEAAVITKYNQMLTSSLANFTSTNSGVKAKVIDTTTPFMTAINNPTAYGAPNATCYNADGKSCLWFNDYHPGYAINELVAQAVANAWKGSFF</sequence>
<proteinExistence type="predicted"/>